<feature type="region of interest" description="Disordered" evidence="1">
    <location>
        <begin position="305"/>
        <end position="336"/>
    </location>
</feature>
<feature type="compositionally biased region" description="Polar residues" evidence="1">
    <location>
        <begin position="204"/>
        <end position="217"/>
    </location>
</feature>
<sequence length="350" mass="37649">MMMLLLVGLKLYTPLQPIVRKISVPLSNKESVARSLDFDKSFTVSQFSPYMCSECTTPETLNESATSRTASRKRSPSIFARIAARISPAKSPPKVSPKSSSVVGAVLEFFTARSTPYGNSLKPESLSPNQQSQERSREDFSDQDEQPSVPSPCGQEPDRERGGLPLERSEGLGTADLVDPGHPAVEPLPSRPESSDDVKGTNVPAETTDVNPTSETPRTGEEDTKTGATGVRLDRDPHIVLETIPDISAGSDPLHHGSAERHAIERQDYSGLYSSFWAYCQTQRGTLPSPFELGERVIHPLPNATTGLPTDISGGHPQSHSAGTAPINPAGAIGPGDRRAVEEIGQLFRS</sequence>
<keyword evidence="2" id="KW-0732">Signal</keyword>
<evidence type="ECO:0000313" key="4">
    <source>
        <dbReference type="Proteomes" id="UP001234178"/>
    </source>
</evidence>
<gene>
    <name evidence="3" type="ORF">OUZ56_016453</name>
</gene>
<comment type="caution">
    <text evidence="3">The sequence shown here is derived from an EMBL/GenBank/DDBJ whole genome shotgun (WGS) entry which is preliminary data.</text>
</comment>
<organism evidence="3 4">
    <name type="scientific">Daphnia magna</name>
    <dbReference type="NCBI Taxonomy" id="35525"/>
    <lineage>
        <taxon>Eukaryota</taxon>
        <taxon>Metazoa</taxon>
        <taxon>Ecdysozoa</taxon>
        <taxon>Arthropoda</taxon>
        <taxon>Crustacea</taxon>
        <taxon>Branchiopoda</taxon>
        <taxon>Diplostraca</taxon>
        <taxon>Cladocera</taxon>
        <taxon>Anomopoda</taxon>
        <taxon>Daphniidae</taxon>
        <taxon>Daphnia</taxon>
    </lineage>
</organism>
<protein>
    <submittedName>
        <fullName evidence="3">Uncharacterized protein</fullName>
    </submittedName>
</protein>
<dbReference type="EMBL" id="JAOYFB010000038">
    <property type="protein sequence ID" value="KAK4027407.1"/>
    <property type="molecule type" value="Genomic_DNA"/>
</dbReference>
<accession>A0ABR0AQL3</accession>
<dbReference type="Proteomes" id="UP001234178">
    <property type="component" value="Unassembled WGS sequence"/>
</dbReference>
<feature type="compositionally biased region" description="Basic and acidic residues" evidence="1">
    <location>
        <begin position="156"/>
        <end position="170"/>
    </location>
</feature>
<keyword evidence="4" id="KW-1185">Reference proteome</keyword>
<feature type="chain" id="PRO_5046891428" evidence="2">
    <location>
        <begin position="18"/>
        <end position="350"/>
    </location>
</feature>
<evidence type="ECO:0000313" key="3">
    <source>
        <dbReference type="EMBL" id="KAK4027407.1"/>
    </source>
</evidence>
<proteinExistence type="predicted"/>
<reference evidence="3 4" key="1">
    <citation type="journal article" date="2023" name="Nucleic Acids Res.">
        <title>The hologenome of Daphnia magna reveals possible DNA methylation and microbiome-mediated evolution of the host genome.</title>
        <authorList>
            <person name="Chaturvedi A."/>
            <person name="Li X."/>
            <person name="Dhandapani V."/>
            <person name="Marshall H."/>
            <person name="Kissane S."/>
            <person name="Cuenca-Cambronero M."/>
            <person name="Asole G."/>
            <person name="Calvet F."/>
            <person name="Ruiz-Romero M."/>
            <person name="Marangio P."/>
            <person name="Guigo R."/>
            <person name="Rago D."/>
            <person name="Mirbahai L."/>
            <person name="Eastwood N."/>
            <person name="Colbourne J.K."/>
            <person name="Zhou J."/>
            <person name="Mallon E."/>
            <person name="Orsini L."/>
        </authorList>
    </citation>
    <scope>NUCLEOTIDE SEQUENCE [LARGE SCALE GENOMIC DNA]</scope>
    <source>
        <strain evidence="3">LRV0_1</strain>
    </source>
</reference>
<feature type="region of interest" description="Disordered" evidence="1">
    <location>
        <begin position="117"/>
        <end position="235"/>
    </location>
</feature>
<evidence type="ECO:0000256" key="1">
    <source>
        <dbReference type="SAM" id="MobiDB-lite"/>
    </source>
</evidence>
<feature type="signal peptide" evidence="2">
    <location>
        <begin position="1"/>
        <end position="17"/>
    </location>
</feature>
<evidence type="ECO:0000256" key="2">
    <source>
        <dbReference type="SAM" id="SignalP"/>
    </source>
</evidence>
<name>A0ABR0AQL3_9CRUS</name>